<dbReference type="PANTHER" id="PTHR38797">
    <property type="entry name" value="NUCLEAR PORE COMPLEX PROTEIN NUP85-RELATED"/>
    <property type="match status" value="1"/>
</dbReference>
<dbReference type="InterPro" id="IPR022085">
    <property type="entry name" value="OpdG"/>
</dbReference>
<protein>
    <submittedName>
        <fullName evidence="1">Uncharacterized protein</fullName>
    </submittedName>
</protein>
<accession>A0A1L7WJ95</accession>
<reference evidence="1 2" key="1">
    <citation type="submission" date="2016-03" db="EMBL/GenBank/DDBJ databases">
        <authorList>
            <person name="Ploux O."/>
        </authorList>
    </citation>
    <scope>NUCLEOTIDE SEQUENCE [LARGE SCALE GENOMIC DNA]</scope>
    <source>
        <strain evidence="1 2">UAMH 11012</strain>
    </source>
</reference>
<dbReference type="Proteomes" id="UP000184330">
    <property type="component" value="Unassembled WGS sequence"/>
</dbReference>
<evidence type="ECO:0000313" key="1">
    <source>
        <dbReference type="EMBL" id="CZR52826.1"/>
    </source>
</evidence>
<dbReference type="InterPro" id="IPR053204">
    <property type="entry name" value="Oxopyrrolidines_Biosynth-assoc"/>
</dbReference>
<organism evidence="1 2">
    <name type="scientific">Phialocephala subalpina</name>
    <dbReference type="NCBI Taxonomy" id="576137"/>
    <lineage>
        <taxon>Eukaryota</taxon>
        <taxon>Fungi</taxon>
        <taxon>Dikarya</taxon>
        <taxon>Ascomycota</taxon>
        <taxon>Pezizomycotina</taxon>
        <taxon>Leotiomycetes</taxon>
        <taxon>Helotiales</taxon>
        <taxon>Mollisiaceae</taxon>
        <taxon>Phialocephala</taxon>
        <taxon>Phialocephala fortinii species complex</taxon>
    </lineage>
</organism>
<sequence length="342" mass="39157">MALAVTPEQLEGRMRLSKTLRQQLENEATQTEETGFPTTIWQTIQSFIPNINHRYTIYNNPIVLFEIDMHDLWYKLMLAGKVTDANDVAQDRLVSMILYARELGTLSRTTTVGDGEPSEEAVTEEGTRIWTDLPYCVRDFRDEWLKSMDLSVKRRANLAALTARMAAVGIGGNDLTANALWLFREMLEIPRRLTRVDLGDEVPVEELLPACFPWLRLCGPKLVKLSFNNHTFPNLDPQLTEPGELARKANIKDPGFSIDRWVFWRQRLKELGRCEHAQLAEGARGLYKNMIRQGLEAGVKIPGEAEYEKRVHAFMQQKIEKFGFGERNMVTSEGFSIYSDED</sequence>
<gene>
    <name evidence="1" type="ORF">PAC_02703</name>
</gene>
<dbReference type="STRING" id="576137.A0A1L7WJ95"/>
<keyword evidence="2" id="KW-1185">Reference proteome</keyword>
<dbReference type="OrthoDB" id="5403091at2759"/>
<dbReference type="AlphaFoldDB" id="A0A1L7WJ95"/>
<name>A0A1L7WJ95_9HELO</name>
<proteinExistence type="predicted"/>
<evidence type="ECO:0000313" key="2">
    <source>
        <dbReference type="Proteomes" id="UP000184330"/>
    </source>
</evidence>
<dbReference type="EMBL" id="FJOG01000003">
    <property type="protein sequence ID" value="CZR52826.1"/>
    <property type="molecule type" value="Genomic_DNA"/>
</dbReference>
<dbReference type="Pfam" id="PF12311">
    <property type="entry name" value="DUF3632"/>
    <property type="match status" value="1"/>
</dbReference>